<dbReference type="AlphaFoldDB" id="A0A1H7HW54"/>
<evidence type="ECO:0000256" key="4">
    <source>
        <dbReference type="ARBA" id="ARBA00010499"/>
    </source>
</evidence>
<evidence type="ECO:0000256" key="2">
    <source>
        <dbReference type="ARBA" id="ARBA00004756"/>
    </source>
</evidence>
<dbReference type="InterPro" id="IPR006269">
    <property type="entry name" value="KDO8P_synthase"/>
</dbReference>
<evidence type="ECO:0000256" key="1">
    <source>
        <dbReference type="ARBA" id="ARBA00004496"/>
    </source>
</evidence>
<comment type="pathway">
    <text evidence="3">Carbohydrate biosynthesis; 3-deoxy-D-manno-octulosonate biosynthesis; 3-deoxy-D-manno-octulosonate from D-ribulose 5-phosphate: step 2/3.</text>
</comment>
<comment type="similarity">
    <text evidence="4">Belongs to the KdsA family.</text>
</comment>
<name>A0A1H7HW54_OLID1</name>
<evidence type="ECO:0000256" key="8">
    <source>
        <dbReference type="ARBA" id="ARBA00049112"/>
    </source>
</evidence>
<dbReference type="UniPathway" id="UPA00357">
    <property type="reaction ID" value="UER00474"/>
</dbReference>
<comment type="catalytic activity">
    <reaction evidence="8">
        <text>D-arabinose 5-phosphate + phosphoenolpyruvate + H2O = 3-deoxy-alpha-D-manno-2-octulosonate-8-phosphate + phosphate</text>
        <dbReference type="Rhea" id="RHEA:14053"/>
        <dbReference type="ChEBI" id="CHEBI:15377"/>
        <dbReference type="ChEBI" id="CHEBI:43474"/>
        <dbReference type="ChEBI" id="CHEBI:57693"/>
        <dbReference type="ChEBI" id="CHEBI:58702"/>
        <dbReference type="ChEBI" id="CHEBI:85985"/>
        <dbReference type="EC" id="2.5.1.55"/>
    </reaction>
</comment>
<protein>
    <recommendedName>
        <fullName evidence="5">3-deoxy-8-phosphooctulonate synthase</fullName>
        <ecNumber evidence="5">2.5.1.55</ecNumber>
    </recommendedName>
</protein>
<organism evidence="10 11">
    <name type="scientific">Olivibacter domesticus</name>
    <name type="common">Pseudosphingobacterium domesticum</name>
    <dbReference type="NCBI Taxonomy" id="407022"/>
    <lineage>
        <taxon>Bacteria</taxon>
        <taxon>Pseudomonadati</taxon>
        <taxon>Bacteroidota</taxon>
        <taxon>Sphingobacteriia</taxon>
        <taxon>Sphingobacteriales</taxon>
        <taxon>Sphingobacteriaceae</taxon>
        <taxon>Olivibacter</taxon>
    </lineage>
</organism>
<dbReference type="GO" id="GO:0008676">
    <property type="term" value="F:3-deoxy-8-phosphooctulonate synthase activity"/>
    <property type="evidence" value="ECO:0007669"/>
    <property type="project" value="UniProtKB-EC"/>
</dbReference>
<dbReference type="SUPFAM" id="SSF51569">
    <property type="entry name" value="Aldolase"/>
    <property type="match status" value="1"/>
</dbReference>
<proteinExistence type="inferred from homology"/>
<sequence length="271" mass="29498">MIINSLAGIKHGNSSNFFLMAGPCAIEGEEIALRIADRIVHITDKLNIPYIFKGSYRKANRSRVDSFTGIGDEKALKILQEVKNTFGVPTVTDIHESHEAEMAAHYVDVLQIPAFLCRQTELLVAAGKTGKVVNIKKGQFLSAESMQFAVDKVIETGNDKVILTDRGNTFGYQDLIVDFRGIPVMKSFDVPVVMDCTHSLQQPNQSTGVTGGKPALIETIAKAAIAVGADGLFIETHPDPANAKSDGANMLHLDLLEELLVKLTRIREALL</sequence>
<dbReference type="UniPathway" id="UPA00030"/>
<dbReference type="STRING" id="407022.SAMN05661044_00504"/>
<evidence type="ECO:0000256" key="7">
    <source>
        <dbReference type="ARBA" id="ARBA00022679"/>
    </source>
</evidence>
<reference evidence="11" key="1">
    <citation type="submission" date="2016-10" db="EMBL/GenBank/DDBJ databases">
        <authorList>
            <person name="Varghese N."/>
            <person name="Submissions S."/>
        </authorList>
    </citation>
    <scope>NUCLEOTIDE SEQUENCE [LARGE SCALE GENOMIC DNA]</scope>
    <source>
        <strain evidence="11">DSM 18733</strain>
    </source>
</reference>
<dbReference type="Proteomes" id="UP000199421">
    <property type="component" value="Unassembled WGS sequence"/>
</dbReference>
<dbReference type="Gene3D" id="3.20.20.70">
    <property type="entry name" value="Aldolase class I"/>
    <property type="match status" value="1"/>
</dbReference>
<keyword evidence="11" id="KW-1185">Reference proteome</keyword>
<evidence type="ECO:0000313" key="10">
    <source>
        <dbReference type="EMBL" id="SEK54511.1"/>
    </source>
</evidence>
<comment type="subcellular location">
    <subcellularLocation>
        <location evidence="1">Cytoplasm</location>
    </subcellularLocation>
</comment>
<dbReference type="NCBIfam" id="NF003543">
    <property type="entry name" value="PRK05198.1"/>
    <property type="match status" value="1"/>
</dbReference>
<dbReference type="InterPro" id="IPR006218">
    <property type="entry name" value="DAHP1/KDSA"/>
</dbReference>
<dbReference type="RefSeq" id="WP_093317868.1">
    <property type="nucleotide sequence ID" value="NZ_FOAF01000001.1"/>
</dbReference>
<keyword evidence="6" id="KW-0963">Cytoplasm</keyword>
<keyword evidence="7" id="KW-0808">Transferase</keyword>
<dbReference type="GO" id="GO:0005737">
    <property type="term" value="C:cytoplasm"/>
    <property type="evidence" value="ECO:0007669"/>
    <property type="project" value="UniProtKB-SubCell"/>
</dbReference>
<dbReference type="OrthoDB" id="9776934at2"/>
<dbReference type="InterPro" id="IPR013785">
    <property type="entry name" value="Aldolase_TIM"/>
</dbReference>
<evidence type="ECO:0000256" key="6">
    <source>
        <dbReference type="ARBA" id="ARBA00022490"/>
    </source>
</evidence>
<comment type="pathway">
    <text evidence="2">Bacterial outer membrane biogenesis; lipopolysaccharide biosynthesis.</text>
</comment>
<evidence type="ECO:0000256" key="3">
    <source>
        <dbReference type="ARBA" id="ARBA00004845"/>
    </source>
</evidence>
<dbReference type="PANTHER" id="PTHR21057">
    <property type="entry name" value="PHOSPHO-2-DEHYDRO-3-DEOXYHEPTONATE ALDOLASE"/>
    <property type="match status" value="1"/>
</dbReference>
<feature type="domain" description="DAHP synthetase I/KDSA" evidence="9">
    <location>
        <begin position="7"/>
        <end position="267"/>
    </location>
</feature>
<dbReference type="GO" id="GO:0009103">
    <property type="term" value="P:lipopolysaccharide biosynthetic process"/>
    <property type="evidence" value="ECO:0007669"/>
    <property type="project" value="UniProtKB-UniPathway"/>
</dbReference>
<dbReference type="NCBIfam" id="TIGR01362">
    <property type="entry name" value="KDO8P_synth"/>
    <property type="match status" value="1"/>
</dbReference>
<dbReference type="Pfam" id="PF00793">
    <property type="entry name" value="DAHP_synth_1"/>
    <property type="match status" value="1"/>
</dbReference>
<evidence type="ECO:0000313" key="11">
    <source>
        <dbReference type="Proteomes" id="UP000199421"/>
    </source>
</evidence>
<dbReference type="EC" id="2.5.1.55" evidence="5"/>
<evidence type="ECO:0000259" key="9">
    <source>
        <dbReference type="Pfam" id="PF00793"/>
    </source>
</evidence>
<gene>
    <name evidence="10" type="ORF">SAMN05661044_00504</name>
</gene>
<dbReference type="EMBL" id="FOAF01000001">
    <property type="protein sequence ID" value="SEK54511.1"/>
    <property type="molecule type" value="Genomic_DNA"/>
</dbReference>
<evidence type="ECO:0000256" key="5">
    <source>
        <dbReference type="ARBA" id="ARBA00012693"/>
    </source>
</evidence>
<accession>A0A1H7HW54</accession>